<feature type="region of interest" description="Disordered" evidence="1">
    <location>
        <begin position="1"/>
        <end position="55"/>
    </location>
</feature>
<dbReference type="Proteomes" id="UP000296733">
    <property type="component" value="Plasmid unnamed3"/>
</dbReference>
<accession>A0A1H6CCN3</accession>
<dbReference type="KEGG" id="hlm:DV707_18095"/>
<protein>
    <submittedName>
        <fullName evidence="3">Uncharacterized protein</fullName>
    </submittedName>
</protein>
<reference evidence="3 4" key="1">
    <citation type="submission" date="2016-10" db="EMBL/GenBank/DDBJ databases">
        <authorList>
            <person name="de Groot N.N."/>
        </authorList>
    </citation>
    <scope>NUCLEOTIDE SEQUENCE [LARGE SCALE GENOMIC DNA]</scope>
    <source>
        <strain evidence="3 4">CGMCC 1.10331</strain>
    </source>
</reference>
<feature type="compositionally biased region" description="Basic and acidic residues" evidence="1">
    <location>
        <begin position="1"/>
        <end position="34"/>
    </location>
</feature>
<dbReference type="RefSeq" id="WP_089649985.1">
    <property type="nucleotide sequence ID" value="NZ_CP031314.1"/>
</dbReference>
<keyword evidence="4" id="KW-1185">Reference proteome</keyword>
<dbReference type="OrthoDB" id="255391at2157"/>
<organism evidence="3 4">
    <name type="scientific">Halobellus limi</name>
    <dbReference type="NCBI Taxonomy" id="699433"/>
    <lineage>
        <taxon>Archaea</taxon>
        <taxon>Methanobacteriati</taxon>
        <taxon>Methanobacteriota</taxon>
        <taxon>Stenosarchaea group</taxon>
        <taxon>Halobacteria</taxon>
        <taxon>Halobacteriales</taxon>
        <taxon>Haloferacaceae</taxon>
        <taxon>Halobellus</taxon>
    </lineage>
</organism>
<evidence type="ECO:0000313" key="4">
    <source>
        <dbReference type="Proteomes" id="UP000236740"/>
    </source>
</evidence>
<dbReference type="AlphaFoldDB" id="A0A1H6CCN3"/>
<dbReference type="EMBL" id="CP031314">
    <property type="protein sequence ID" value="QCC49694.1"/>
    <property type="molecule type" value="Genomic_DNA"/>
</dbReference>
<evidence type="ECO:0000313" key="5">
    <source>
        <dbReference type="Proteomes" id="UP000296733"/>
    </source>
</evidence>
<keyword evidence="2" id="KW-0614">Plasmid</keyword>
<geneLocation type="plasmid" evidence="2">
    <name>unnamed3</name>
</geneLocation>
<dbReference type="GeneID" id="39860041"/>
<proteinExistence type="predicted"/>
<gene>
    <name evidence="2" type="ORF">DV707_18095</name>
    <name evidence="3" type="ORF">SAMN04488133_3334</name>
</gene>
<evidence type="ECO:0000313" key="2">
    <source>
        <dbReference type="EMBL" id="QCC49694.1"/>
    </source>
</evidence>
<evidence type="ECO:0000256" key="1">
    <source>
        <dbReference type="SAM" id="MobiDB-lite"/>
    </source>
</evidence>
<dbReference type="Proteomes" id="UP000236740">
    <property type="component" value="Unassembled WGS sequence"/>
</dbReference>
<name>A0A1H6CCN3_9EURY</name>
<dbReference type="EMBL" id="FNVN01000007">
    <property type="protein sequence ID" value="SEG70593.1"/>
    <property type="molecule type" value="Genomic_DNA"/>
</dbReference>
<sequence>MTGRDYDFEELRPLGEASRTPDHQLDERSNADPRRQRRASVETGYPEHQTDDKAECRSCGAPIPASQTKCRFCLTNHLGDSDTPTTETSQEATLEGFVFALVESSTFYGAVAKGAAAGNLLVNSETEDITEHRLIYDLTEEPASQLVDQWPSLPDATKVTSEAGEHLLAAIRDRMSGQGRSAFTGAQGVKACLYDESGDALRTESYLDTMLETADDPMWLVPGIALQESNGDSDQDGQPSNIPTRVRLECHHCDSETGHRFTTYESLPDDTWSGQPIWECRECGTCRYGPEPQ</sequence>
<reference evidence="2 5" key="2">
    <citation type="journal article" date="2019" name="Nat. Commun.">
        <title>A new type of DNA phosphorothioation-based antiviral system in archaea.</title>
        <authorList>
            <person name="Xiong L."/>
            <person name="Liu S."/>
            <person name="Chen S."/>
            <person name="Xiao Y."/>
            <person name="Zhu B."/>
            <person name="Gao Y."/>
            <person name="Zhang Y."/>
            <person name="Chen B."/>
            <person name="Luo J."/>
            <person name="Deng Z."/>
            <person name="Chen X."/>
            <person name="Wang L."/>
            <person name="Chen S."/>
        </authorList>
    </citation>
    <scope>NUCLEOTIDE SEQUENCE [LARGE SCALE GENOMIC DNA]</scope>
    <source>
        <strain evidence="2 5">CGMCC 1.10331</strain>
        <plasmid evidence="2 5">unnamed3</plasmid>
    </source>
</reference>
<evidence type="ECO:0000313" key="3">
    <source>
        <dbReference type="EMBL" id="SEG70593.1"/>
    </source>
</evidence>